<comment type="caution">
    <text evidence="1">The sequence shown here is derived from an EMBL/GenBank/DDBJ whole genome shotgun (WGS) entry which is preliminary data.</text>
</comment>
<keyword evidence="2" id="KW-1185">Reference proteome</keyword>
<dbReference type="AlphaFoldDB" id="A0A4Y8DD73"/>
<protein>
    <submittedName>
        <fullName evidence="1">Uncharacterized protein</fullName>
    </submittedName>
</protein>
<name>A0A4Y8DD73_9HELO</name>
<gene>
    <name evidence="1" type="ORF">BOTCAL_0036g00280</name>
</gene>
<proteinExistence type="predicted"/>
<accession>A0A4Y8DD73</accession>
<dbReference type="EMBL" id="PHWZ01000036">
    <property type="protein sequence ID" value="TEY80900.1"/>
    <property type="molecule type" value="Genomic_DNA"/>
</dbReference>
<evidence type="ECO:0000313" key="1">
    <source>
        <dbReference type="EMBL" id="TEY80900.1"/>
    </source>
</evidence>
<evidence type="ECO:0000313" key="2">
    <source>
        <dbReference type="Proteomes" id="UP000297299"/>
    </source>
</evidence>
<sequence>MKDQTDQITLAADRLKNAQALFHALSTALSYYRPHLRGGLSTVVRVLFHIILIHHPPDLCQCIMPTLPLNITDCELPAVSPLQSEPQLECDRCTTNHGLQKAPKRLRVLKQQENKRYETLLIISLPLVQKISRFLTLFTVGKILVNTSDEIHSVALQVTARKCCGLCTTKETALKWTLVYPGQLTFTVHSVKSRSQVFRLEAFIKVMGL</sequence>
<organism evidence="1 2">
    <name type="scientific">Botryotinia calthae</name>
    <dbReference type="NCBI Taxonomy" id="38488"/>
    <lineage>
        <taxon>Eukaryota</taxon>
        <taxon>Fungi</taxon>
        <taxon>Dikarya</taxon>
        <taxon>Ascomycota</taxon>
        <taxon>Pezizomycotina</taxon>
        <taxon>Leotiomycetes</taxon>
        <taxon>Helotiales</taxon>
        <taxon>Sclerotiniaceae</taxon>
        <taxon>Botryotinia</taxon>
    </lineage>
</organism>
<dbReference type="OrthoDB" id="10608039at2759"/>
<dbReference type="Proteomes" id="UP000297299">
    <property type="component" value="Unassembled WGS sequence"/>
</dbReference>
<reference evidence="1 2" key="1">
    <citation type="submission" date="2017-11" db="EMBL/GenBank/DDBJ databases">
        <title>Comparative genomics of Botrytis spp.</title>
        <authorList>
            <person name="Valero-Jimenez C.A."/>
            <person name="Tapia P."/>
            <person name="Veloso J."/>
            <person name="Silva-Moreno E."/>
            <person name="Staats M."/>
            <person name="Valdes J.H."/>
            <person name="Van Kan J.A.L."/>
        </authorList>
    </citation>
    <scope>NUCLEOTIDE SEQUENCE [LARGE SCALE GENOMIC DNA]</scope>
    <source>
        <strain evidence="1 2">MUCL2830</strain>
    </source>
</reference>